<dbReference type="SMART" id="SM00382">
    <property type="entry name" value="AAA"/>
    <property type="match status" value="1"/>
</dbReference>
<keyword evidence="1" id="KW-0547">Nucleotide-binding</keyword>
<dbReference type="Pfam" id="PF14490">
    <property type="entry name" value="HHH_RecD2"/>
    <property type="match status" value="1"/>
</dbReference>
<dbReference type="InterPro" id="IPR050534">
    <property type="entry name" value="Coronavir_polyprotein_1ab"/>
</dbReference>
<dbReference type="InterPro" id="IPR003593">
    <property type="entry name" value="AAA+_ATPase"/>
</dbReference>
<evidence type="ECO:0000313" key="4">
    <source>
        <dbReference type="EMBL" id="MSS36482.1"/>
    </source>
</evidence>
<dbReference type="PANTHER" id="PTHR43788">
    <property type="entry name" value="DNA2/NAM7 HELICASE FAMILY MEMBER"/>
    <property type="match status" value="1"/>
</dbReference>
<gene>
    <name evidence="4" type="ORF">FYJ39_07845</name>
</gene>
<dbReference type="GO" id="GO:0017116">
    <property type="term" value="F:single-stranded DNA helicase activity"/>
    <property type="evidence" value="ECO:0007669"/>
    <property type="project" value="TreeGrafter"/>
</dbReference>
<dbReference type="CDD" id="cd18809">
    <property type="entry name" value="SF1_C_RecD"/>
    <property type="match status" value="1"/>
</dbReference>
<dbReference type="Gene3D" id="2.30.30.940">
    <property type="match status" value="1"/>
</dbReference>
<dbReference type="CDD" id="cd17933">
    <property type="entry name" value="DEXSc_RecD-like"/>
    <property type="match status" value="1"/>
</dbReference>
<protein>
    <submittedName>
        <fullName evidence="4">AAA family ATPase</fullName>
    </submittedName>
</protein>
<evidence type="ECO:0000259" key="3">
    <source>
        <dbReference type="SMART" id="SM00382"/>
    </source>
</evidence>
<reference evidence="4 5" key="1">
    <citation type="submission" date="2019-08" db="EMBL/GenBank/DDBJ databases">
        <title>In-depth cultivation of the pig gut microbiome towards novel bacterial diversity and tailored functional studies.</title>
        <authorList>
            <person name="Wylensek D."/>
            <person name="Hitch T.C.A."/>
            <person name="Clavel T."/>
        </authorList>
    </citation>
    <scope>NUCLEOTIDE SEQUENCE [LARGE SCALE GENOMIC DNA]</scope>
    <source>
        <strain evidence="4 5">WCA-389-WT-23D1</strain>
    </source>
</reference>
<dbReference type="GO" id="GO:0005524">
    <property type="term" value="F:ATP binding"/>
    <property type="evidence" value="ECO:0007669"/>
    <property type="project" value="UniProtKB-KW"/>
</dbReference>
<dbReference type="PANTHER" id="PTHR43788:SF6">
    <property type="entry name" value="DNA HELICASE B"/>
    <property type="match status" value="1"/>
</dbReference>
<dbReference type="Pfam" id="PF13604">
    <property type="entry name" value="AAA_30"/>
    <property type="match status" value="1"/>
</dbReference>
<comment type="caution">
    <text evidence="4">The sequence shown here is derived from an EMBL/GenBank/DDBJ whole genome shotgun (WGS) entry which is preliminary data.</text>
</comment>
<sequence length="694" mass="76875">MTITGICVSIENRDKKTGIVTLQLLDLATQEKFTAMGAVSTVSEKKKYLLDGDYDSVGVFRFGKIRRTSGSAEESVKILSAKVSGISEAIAAEIVKLLGPDIFAKAGEKDLLTQLLSIPGVGEERGKAVRNFLREDAEENELFLFLSAHEVPYVAIASYMEDGGTMSKIEENPYILLRHDAPFEPCDKIAARYGVDPWDFRRIHALIDAVTKRMKNRGDTRMELPAFLKAVSGYAYAKGCHAQALPIDLIELLLYDSKHIKLYRVENTTYVAPFDMYLHERTIAKNMTRIAQSGKSSIADIESAIRKMEKRYGISYNKEQRESFGILRDGGVAFLIGDPGTGKTTTINGIIQAYLDQYPGEAVLLCAPTGRAASRMSEISRHKAMTMHKSMNLKWYNHGTEADALPYKLIIVDELSMADTELLSIFLKAVVSGTTLLLAGDYNQIPSVGPGQVLRDLVESECFTVYRLTETIRQKAGSRIVTNALGVLNGQRPENGDDFEVQYVENDNAILQAVKKLSTEKLPQILIPIKKGQAGTWAVNNIVQEKFAFQDPGFFIDGRKFHEGDLAIMNRNNYECGYMNGDVGQITQINYGSFTIVFSDKTLHLSVGNTDGMTLAYALTFHKSQGAEADEVLILLPSESAMMASRELLYTAITRAKKKVRLIAVPEVLDAYLAAATRSRRNCGLKDWLLGRIS</sequence>
<evidence type="ECO:0000313" key="5">
    <source>
        <dbReference type="Proteomes" id="UP000429958"/>
    </source>
</evidence>
<evidence type="ECO:0000256" key="2">
    <source>
        <dbReference type="ARBA" id="ARBA00022840"/>
    </source>
</evidence>
<keyword evidence="5" id="KW-1185">Reference proteome</keyword>
<evidence type="ECO:0000256" key="1">
    <source>
        <dbReference type="ARBA" id="ARBA00022741"/>
    </source>
</evidence>
<dbReference type="EMBL" id="VUMD01000006">
    <property type="protein sequence ID" value="MSS36482.1"/>
    <property type="molecule type" value="Genomic_DNA"/>
</dbReference>
<dbReference type="InterPro" id="IPR027785">
    <property type="entry name" value="UvrD-like_helicase_C"/>
</dbReference>
<dbReference type="InterPro" id="IPR027417">
    <property type="entry name" value="P-loop_NTPase"/>
</dbReference>
<dbReference type="InterPro" id="IPR029493">
    <property type="entry name" value="RecD2-like_HHH"/>
</dbReference>
<feature type="domain" description="AAA+ ATPase" evidence="3">
    <location>
        <begin position="329"/>
        <end position="473"/>
    </location>
</feature>
<keyword evidence="2" id="KW-0067">ATP-binding</keyword>
<dbReference type="Proteomes" id="UP000429958">
    <property type="component" value="Unassembled WGS sequence"/>
</dbReference>
<dbReference type="Pfam" id="PF13538">
    <property type="entry name" value="UvrD_C_2"/>
    <property type="match status" value="1"/>
</dbReference>
<dbReference type="AlphaFoldDB" id="A0A7X2NKA4"/>
<dbReference type="GO" id="GO:0006310">
    <property type="term" value="P:DNA recombination"/>
    <property type="evidence" value="ECO:0007669"/>
    <property type="project" value="TreeGrafter"/>
</dbReference>
<proteinExistence type="predicted"/>
<name>A0A7X2NKA4_9CLOT</name>
<accession>A0A7X2NKA4</accession>
<dbReference type="RefSeq" id="WP_154471926.1">
    <property type="nucleotide sequence ID" value="NZ_VUMD01000006.1"/>
</dbReference>
<dbReference type="SUPFAM" id="SSF52540">
    <property type="entry name" value="P-loop containing nucleoside triphosphate hydrolases"/>
    <property type="match status" value="2"/>
</dbReference>
<dbReference type="GO" id="GO:0009338">
    <property type="term" value="C:exodeoxyribonuclease V complex"/>
    <property type="evidence" value="ECO:0007669"/>
    <property type="project" value="TreeGrafter"/>
</dbReference>
<dbReference type="Gene3D" id="3.40.50.300">
    <property type="entry name" value="P-loop containing nucleotide triphosphate hydrolases"/>
    <property type="match status" value="2"/>
</dbReference>
<organism evidence="4 5">
    <name type="scientific">Clostridium porci</name>
    <dbReference type="NCBI Taxonomy" id="2605778"/>
    <lineage>
        <taxon>Bacteria</taxon>
        <taxon>Bacillati</taxon>
        <taxon>Bacillota</taxon>
        <taxon>Clostridia</taxon>
        <taxon>Eubacteriales</taxon>
        <taxon>Clostridiaceae</taxon>
        <taxon>Clostridium</taxon>
    </lineage>
</organism>